<keyword evidence="1" id="KW-0863">Zinc-finger</keyword>
<reference evidence="3" key="1">
    <citation type="submission" date="2015-06" db="EMBL/GenBank/DDBJ databases">
        <authorList>
            <person name="Hoefler B.C."/>
            <person name="Straight P.D."/>
        </authorList>
    </citation>
    <scope>NUCLEOTIDE SEQUENCE</scope>
</reference>
<organism evidence="3">
    <name type="scientific">Bactrocera latifrons</name>
    <name type="common">Malaysian fruit fly</name>
    <name type="synonym">Chaetodacus latifrons</name>
    <dbReference type="NCBI Taxonomy" id="174628"/>
    <lineage>
        <taxon>Eukaryota</taxon>
        <taxon>Metazoa</taxon>
        <taxon>Ecdysozoa</taxon>
        <taxon>Arthropoda</taxon>
        <taxon>Hexapoda</taxon>
        <taxon>Insecta</taxon>
        <taxon>Pterygota</taxon>
        <taxon>Neoptera</taxon>
        <taxon>Endopterygota</taxon>
        <taxon>Diptera</taxon>
        <taxon>Brachycera</taxon>
        <taxon>Muscomorpha</taxon>
        <taxon>Tephritoidea</taxon>
        <taxon>Tephritidae</taxon>
        <taxon>Bactrocera</taxon>
        <taxon>Bactrocera</taxon>
    </lineage>
</organism>
<evidence type="ECO:0000259" key="2">
    <source>
        <dbReference type="PROSITE" id="PS51083"/>
    </source>
</evidence>
<dbReference type="InterPro" id="IPR048371">
    <property type="entry name" value="ZNHIT3_C"/>
</dbReference>
<dbReference type="SUPFAM" id="SSF144232">
    <property type="entry name" value="HIT/MYND zinc finger-like"/>
    <property type="match status" value="1"/>
</dbReference>
<dbReference type="PROSITE" id="PS51083">
    <property type="entry name" value="ZF_HIT"/>
    <property type="match status" value="1"/>
</dbReference>
<dbReference type="CDD" id="cd23024">
    <property type="entry name" value="zf-HIT_ZNHIT2-3"/>
    <property type="match status" value="1"/>
</dbReference>
<gene>
    <name evidence="3" type="primary">Znhit3</name>
    <name evidence="3" type="ORF">c1_g1_i1</name>
</gene>
<evidence type="ECO:0000313" key="3">
    <source>
        <dbReference type="EMBL" id="JAI31988.1"/>
    </source>
</evidence>
<dbReference type="Pfam" id="PF21373">
    <property type="entry name" value="ZNHIT3_C"/>
    <property type="match status" value="1"/>
</dbReference>
<protein>
    <submittedName>
        <fullName evidence="3">Zinc finger HIT domain-containing protein 3</fullName>
    </submittedName>
</protein>
<accession>A0A0K8UZK6</accession>
<name>A0A0K8UZK6_BACLA</name>
<proteinExistence type="predicted"/>
<dbReference type="AlphaFoldDB" id="A0A0K8UZK6"/>
<dbReference type="GO" id="GO:0008270">
    <property type="term" value="F:zinc ion binding"/>
    <property type="evidence" value="ECO:0007669"/>
    <property type="project" value="UniProtKB-UniRule"/>
</dbReference>
<evidence type="ECO:0000256" key="1">
    <source>
        <dbReference type="PROSITE-ProRule" id="PRU00453"/>
    </source>
</evidence>
<dbReference type="InterPro" id="IPR007529">
    <property type="entry name" value="Znf_HIT"/>
</dbReference>
<dbReference type="OrthoDB" id="18412at2759"/>
<dbReference type="Gene3D" id="3.30.60.190">
    <property type="match status" value="1"/>
</dbReference>
<dbReference type="EMBL" id="GDHF01020326">
    <property type="protein sequence ID" value="JAI31988.1"/>
    <property type="molecule type" value="Transcribed_RNA"/>
</dbReference>
<feature type="domain" description="HIT-type" evidence="2">
    <location>
        <begin position="37"/>
        <end position="70"/>
    </location>
</feature>
<sequence length="168" mass="19394">DSQRHFQFTVVLLQSVASIVFRTLLVPCVIKRMEILCVTCGASTNKYKCPKCLEAYCSLPCYKEHQKVLCQRSQKTDDKFVEDIRHKEPTLHEPFSTEDTVPRNKLELLKDCKPLENLLHNLHLRKLLSEIDVAPNAWKAMKAAMQEPLFLEFADECLKIVEPHNALD</sequence>
<keyword evidence="1" id="KW-0862">Zinc</keyword>
<keyword evidence="1" id="KW-0479">Metal-binding</keyword>
<feature type="non-terminal residue" evidence="3">
    <location>
        <position position="1"/>
    </location>
</feature>
<dbReference type="Pfam" id="PF04438">
    <property type="entry name" value="zf-HIT"/>
    <property type="match status" value="1"/>
</dbReference>